<reference evidence="2" key="1">
    <citation type="submission" date="2018-01" db="EMBL/GenBank/DDBJ databases">
        <title>An insight into the sialome of Amazonian anophelines.</title>
        <authorList>
            <person name="Ribeiro J.M."/>
            <person name="Scarpassa V."/>
            <person name="Calvo E."/>
        </authorList>
    </citation>
    <scope>NUCLEOTIDE SEQUENCE</scope>
    <source>
        <tissue evidence="2">Salivary glands</tissue>
    </source>
</reference>
<protein>
    <submittedName>
        <fullName evidence="2">Putative secreted protein</fullName>
    </submittedName>
</protein>
<dbReference type="EMBL" id="GGFK01013729">
    <property type="protein sequence ID" value="MBW47050.1"/>
    <property type="molecule type" value="Transcribed_RNA"/>
</dbReference>
<dbReference type="AlphaFoldDB" id="A0A2M4B1Z5"/>
<sequence>MAGWLADWLASFACWLATGYLTRVRSVPLDSSTVVGARTLLLVEPSEGSGSVAELHPSFSALCHYSEDHGYARDCPPRSRSHDDRETLGDDPASCGACSLVRSPEECYRARCRRRTDTHCNENGKVTRRETIPQNKRKGKNHAFHATAITTRKTNTATEHATNSTKRVEVAEVIIACSLLVVNAYYW</sequence>
<feature type="signal peptide" evidence="1">
    <location>
        <begin position="1"/>
        <end position="26"/>
    </location>
</feature>
<name>A0A2M4B1Z5_9DIPT</name>
<evidence type="ECO:0000256" key="1">
    <source>
        <dbReference type="SAM" id="SignalP"/>
    </source>
</evidence>
<organism evidence="2">
    <name type="scientific">Anopheles triannulatus</name>
    <dbReference type="NCBI Taxonomy" id="58253"/>
    <lineage>
        <taxon>Eukaryota</taxon>
        <taxon>Metazoa</taxon>
        <taxon>Ecdysozoa</taxon>
        <taxon>Arthropoda</taxon>
        <taxon>Hexapoda</taxon>
        <taxon>Insecta</taxon>
        <taxon>Pterygota</taxon>
        <taxon>Neoptera</taxon>
        <taxon>Endopterygota</taxon>
        <taxon>Diptera</taxon>
        <taxon>Nematocera</taxon>
        <taxon>Culicoidea</taxon>
        <taxon>Culicidae</taxon>
        <taxon>Anophelinae</taxon>
        <taxon>Anopheles</taxon>
    </lineage>
</organism>
<feature type="chain" id="PRO_5014740204" evidence="1">
    <location>
        <begin position="27"/>
        <end position="187"/>
    </location>
</feature>
<evidence type="ECO:0000313" key="2">
    <source>
        <dbReference type="EMBL" id="MBW47050.1"/>
    </source>
</evidence>
<accession>A0A2M4B1Z5</accession>
<keyword evidence="1" id="KW-0732">Signal</keyword>
<proteinExistence type="predicted"/>